<dbReference type="EMBL" id="JBGBPQ010000018">
    <property type="protein sequence ID" value="KAL1506961.1"/>
    <property type="molecule type" value="Genomic_DNA"/>
</dbReference>
<name>A0AB34IUU1_PRYPA</name>
<protein>
    <recommendedName>
        <fullName evidence="1">DSBA-like thioredoxin domain-containing protein</fullName>
    </recommendedName>
</protein>
<dbReference type="Proteomes" id="UP001515480">
    <property type="component" value="Unassembled WGS sequence"/>
</dbReference>
<gene>
    <name evidence="2" type="ORF">AB1Y20_007825</name>
</gene>
<dbReference type="PANTHER" id="PTHR13887:SF41">
    <property type="entry name" value="THIOREDOXIN SUPERFAMILY PROTEIN"/>
    <property type="match status" value="1"/>
</dbReference>
<dbReference type="InterPro" id="IPR001853">
    <property type="entry name" value="DSBA-like_thioredoxin_dom"/>
</dbReference>
<dbReference type="SUPFAM" id="SSF52833">
    <property type="entry name" value="Thioredoxin-like"/>
    <property type="match status" value="1"/>
</dbReference>
<dbReference type="Pfam" id="PF01323">
    <property type="entry name" value="DSBA"/>
    <property type="match status" value="1"/>
</dbReference>
<dbReference type="GO" id="GO:0016491">
    <property type="term" value="F:oxidoreductase activity"/>
    <property type="evidence" value="ECO:0007669"/>
    <property type="project" value="InterPro"/>
</dbReference>
<evidence type="ECO:0000313" key="3">
    <source>
        <dbReference type="Proteomes" id="UP001515480"/>
    </source>
</evidence>
<dbReference type="InterPro" id="IPR036249">
    <property type="entry name" value="Thioredoxin-like_sf"/>
</dbReference>
<proteinExistence type="predicted"/>
<comment type="caution">
    <text evidence="2">The sequence shown here is derived from an EMBL/GenBank/DDBJ whole genome shotgun (WGS) entry which is preliminary data.</text>
</comment>
<dbReference type="CDD" id="cd03024">
    <property type="entry name" value="DsbA_FrnE"/>
    <property type="match status" value="1"/>
</dbReference>
<organism evidence="2 3">
    <name type="scientific">Prymnesium parvum</name>
    <name type="common">Toxic golden alga</name>
    <dbReference type="NCBI Taxonomy" id="97485"/>
    <lineage>
        <taxon>Eukaryota</taxon>
        <taxon>Haptista</taxon>
        <taxon>Haptophyta</taxon>
        <taxon>Prymnesiophyceae</taxon>
        <taxon>Prymnesiales</taxon>
        <taxon>Prymnesiaceae</taxon>
        <taxon>Prymnesium</taxon>
    </lineage>
</organism>
<dbReference type="AlphaFoldDB" id="A0AB34IUU1"/>
<evidence type="ECO:0000259" key="1">
    <source>
        <dbReference type="Pfam" id="PF01323"/>
    </source>
</evidence>
<keyword evidence="3" id="KW-1185">Reference proteome</keyword>
<feature type="domain" description="DSBA-like thioredoxin" evidence="1">
    <location>
        <begin position="11"/>
        <end position="181"/>
    </location>
</feature>
<evidence type="ECO:0000313" key="2">
    <source>
        <dbReference type="EMBL" id="KAL1506961.1"/>
    </source>
</evidence>
<dbReference type="Gene3D" id="3.40.30.10">
    <property type="entry name" value="Glutaredoxin"/>
    <property type="match status" value="1"/>
</dbReference>
<reference evidence="2 3" key="1">
    <citation type="journal article" date="2024" name="Science">
        <title>Giant polyketide synthase enzymes in the biosynthesis of giant marine polyether toxins.</title>
        <authorList>
            <person name="Fallon T.R."/>
            <person name="Shende V.V."/>
            <person name="Wierzbicki I.H."/>
            <person name="Pendleton A.L."/>
            <person name="Watervoot N.F."/>
            <person name="Auber R.P."/>
            <person name="Gonzalez D.J."/>
            <person name="Wisecaver J.H."/>
            <person name="Moore B.S."/>
        </authorList>
    </citation>
    <scope>NUCLEOTIDE SEQUENCE [LARGE SCALE GENOMIC DNA]</scope>
    <source>
        <strain evidence="2 3">12B1</strain>
    </source>
</reference>
<dbReference type="PANTHER" id="PTHR13887">
    <property type="entry name" value="GLUTATHIONE S-TRANSFERASE KAPPA"/>
    <property type="match status" value="1"/>
</dbReference>
<sequence length="192" mass="21307">MAQARETLGLTFEVKWRPFFLDPSLPTEGKSKLEHYNAKFGVERVKQMAPFMKQTFESEGIPDYSMDGLLGNTFDSHRLIELAGEQSEAKQDALVEQLFRAYFTQGKSLSDREVLVAAAGRAEVDGARELLESSAKREEVLAGVEEAYRAGVTGVPHFRIRSSSGVVRELSGGQPPEEFLKIFSSFARRGGN</sequence>
<accession>A0AB34IUU1</accession>